<dbReference type="Proteomes" id="UP000002964">
    <property type="component" value="Unassembled WGS sequence"/>
</dbReference>
<keyword evidence="1" id="KW-0732">Signal</keyword>
<dbReference type="AlphaFoldDB" id="H8YZF0"/>
<organism evidence="2 3">
    <name type="scientific">Thiorhodovibrio frisius</name>
    <dbReference type="NCBI Taxonomy" id="631362"/>
    <lineage>
        <taxon>Bacteria</taxon>
        <taxon>Pseudomonadati</taxon>
        <taxon>Pseudomonadota</taxon>
        <taxon>Gammaproteobacteria</taxon>
        <taxon>Chromatiales</taxon>
        <taxon>Chromatiaceae</taxon>
        <taxon>Thiorhodovibrio</taxon>
    </lineage>
</organism>
<accession>H8YZF0</accession>
<proteinExistence type="predicted"/>
<dbReference type="HOGENOM" id="CLU_1531847_0_0_6"/>
<reference evidence="3" key="1">
    <citation type="submission" date="2011-06" db="EMBL/GenBank/DDBJ databases">
        <authorList>
            <consortium name="US DOE Joint Genome Institute (JGI-PGF)"/>
            <person name="Lucas S."/>
            <person name="Han J."/>
            <person name="Lapidus A."/>
            <person name="Cheng J.-F."/>
            <person name="Goodwin L."/>
            <person name="Pitluck S."/>
            <person name="Peters L."/>
            <person name="Land M.L."/>
            <person name="Hauser L."/>
            <person name="Vogl K."/>
            <person name="Liu Z."/>
            <person name="Overmann J."/>
            <person name="Frigaard N.-U."/>
            <person name="Bryant D.A."/>
            <person name="Woyke T.J."/>
        </authorList>
    </citation>
    <scope>NUCLEOTIDE SEQUENCE [LARGE SCALE GENOMIC DNA]</scope>
    <source>
        <strain evidence="3">970</strain>
    </source>
</reference>
<feature type="signal peptide" evidence="1">
    <location>
        <begin position="1"/>
        <end position="20"/>
    </location>
</feature>
<evidence type="ECO:0000313" key="3">
    <source>
        <dbReference type="Proteomes" id="UP000002964"/>
    </source>
</evidence>
<dbReference type="EMBL" id="JH603169">
    <property type="protein sequence ID" value="EIC22077.1"/>
    <property type="molecule type" value="Genomic_DNA"/>
</dbReference>
<dbReference type="PROSITE" id="PS51257">
    <property type="entry name" value="PROKAR_LIPOPROTEIN"/>
    <property type="match status" value="1"/>
</dbReference>
<sequence>MMKRHHFLSLCLLIACNASAAVFQCEQSDGITRFQSVPCEKAPASEAEPKGCPPPEWLPMTKDGDCGELKLMRYESTYKMPVVEKAGDRWQSEKLAFKTCASVVFFLCETLAADADQSLLAKRFEINLKNGSSLEGNDIRITSADSGTNVYKSEVCFGCPDCELREIVEVKCLKE</sequence>
<feature type="chain" id="PRO_5003617214" description="DUF4124 domain-containing protein" evidence="1">
    <location>
        <begin position="21"/>
        <end position="175"/>
    </location>
</feature>
<evidence type="ECO:0008006" key="4">
    <source>
        <dbReference type="Google" id="ProtNLM"/>
    </source>
</evidence>
<evidence type="ECO:0000256" key="1">
    <source>
        <dbReference type="SAM" id="SignalP"/>
    </source>
</evidence>
<keyword evidence="3" id="KW-1185">Reference proteome</keyword>
<gene>
    <name evidence="2" type="ORF">Thi970DRAFT_02325</name>
</gene>
<reference evidence="2 3" key="2">
    <citation type="submission" date="2011-11" db="EMBL/GenBank/DDBJ databases">
        <authorList>
            <consortium name="US DOE Joint Genome Institute"/>
            <person name="Lucas S."/>
            <person name="Han J."/>
            <person name="Lapidus A."/>
            <person name="Cheng J.-F."/>
            <person name="Goodwin L."/>
            <person name="Pitluck S."/>
            <person name="Peters L."/>
            <person name="Ovchinnikova G."/>
            <person name="Zhang X."/>
            <person name="Detter J.C."/>
            <person name="Han C."/>
            <person name="Tapia R."/>
            <person name="Land M."/>
            <person name="Hauser L."/>
            <person name="Kyrpides N."/>
            <person name="Ivanova N."/>
            <person name="Pagani I."/>
            <person name="Vogl K."/>
            <person name="Liu Z."/>
            <person name="Overmann J."/>
            <person name="Frigaard N.-U."/>
            <person name="Bryant D."/>
            <person name="Woyke T."/>
        </authorList>
    </citation>
    <scope>NUCLEOTIDE SEQUENCE [LARGE SCALE GENOMIC DNA]</scope>
    <source>
        <strain evidence="2 3">970</strain>
    </source>
</reference>
<evidence type="ECO:0000313" key="2">
    <source>
        <dbReference type="EMBL" id="EIC22077.1"/>
    </source>
</evidence>
<protein>
    <recommendedName>
        <fullName evidence="4">DUF4124 domain-containing protein</fullName>
    </recommendedName>
</protein>
<name>H8YZF0_9GAMM</name>